<dbReference type="RefSeq" id="WP_194701656.1">
    <property type="nucleotide sequence ID" value="NZ_JADKNH010000005.1"/>
</dbReference>
<comment type="caution">
    <text evidence="1">The sequence shown here is derived from an EMBL/GenBank/DDBJ whole genome shotgun (WGS) entry which is preliminary data.</text>
</comment>
<organism evidence="1 2">
    <name type="scientific">Fusibacter ferrireducens</name>
    <dbReference type="NCBI Taxonomy" id="2785058"/>
    <lineage>
        <taxon>Bacteria</taxon>
        <taxon>Bacillati</taxon>
        <taxon>Bacillota</taxon>
        <taxon>Clostridia</taxon>
        <taxon>Eubacteriales</taxon>
        <taxon>Eubacteriales Family XII. Incertae Sedis</taxon>
        <taxon>Fusibacter</taxon>
    </lineage>
</organism>
<name>A0ABR9ZV13_9FIRM</name>
<accession>A0ABR9ZV13</accession>
<keyword evidence="2" id="KW-1185">Reference proteome</keyword>
<protein>
    <submittedName>
        <fullName evidence="1">Uncharacterized protein</fullName>
    </submittedName>
</protein>
<dbReference type="Proteomes" id="UP000614200">
    <property type="component" value="Unassembled WGS sequence"/>
</dbReference>
<evidence type="ECO:0000313" key="2">
    <source>
        <dbReference type="Proteomes" id="UP000614200"/>
    </source>
</evidence>
<evidence type="ECO:0000313" key="1">
    <source>
        <dbReference type="EMBL" id="MBF4693424.1"/>
    </source>
</evidence>
<dbReference type="EMBL" id="JADKNH010000005">
    <property type="protein sequence ID" value="MBF4693424.1"/>
    <property type="molecule type" value="Genomic_DNA"/>
</dbReference>
<reference evidence="1 2" key="1">
    <citation type="submission" date="2020-11" db="EMBL/GenBank/DDBJ databases">
        <title>Fusibacter basophilias sp. nov.</title>
        <authorList>
            <person name="Qiu D."/>
        </authorList>
    </citation>
    <scope>NUCLEOTIDE SEQUENCE [LARGE SCALE GENOMIC DNA]</scope>
    <source>
        <strain evidence="1 2">Q10-2</strain>
    </source>
</reference>
<proteinExistence type="predicted"/>
<gene>
    <name evidence="1" type="ORF">ISU02_09850</name>
</gene>
<sequence>MKTFKIEGYIDPINMTDDFFVFEICDAFYDRIYHKFMDFIESNAWEFGGGMKTLMPNADLSGCITICEDLSADQFRERFLNHMTDNDVLFKGNIYELNDKA</sequence>